<dbReference type="VEuPathDB" id="VectorBase:GBRI034509"/>
<evidence type="ECO:0000313" key="1">
    <source>
        <dbReference type="EnsemblMetazoa" id="GBRI034509-PA"/>
    </source>
</evidence>
<dbReference type="EnsemblMetazoa" id="GBRI034509-RA">
    <property type="protein sequence ID" value="GBRI034509-PA"/>
    <property type="gene ID" value="GBRI034509"/>
</dbReference>
<protein>
    <submittedName>
        <fullName evidence="1">Uncharacterized protein</fullName>
    </submittedName>
</protein>
<dbReference type="Proteomes" id="UP000091820">
    <property type="component" value="Unassembled WGS sequence"/>
</dbReference>
<proteinExistence type="predicted"/>
<dbReference type="AlphaFoldDB" id="A0A1A9WW08"/>
<reference evidence="1" key="2">
    <citation type="submission" date="2020-05" db="UniProtKB">
        <authorList>
            <consortium name="EnsemblMetazoa"/>
        </authorList>
    </citation>
    <scope>IDENTIFICATION</scope>
    <source>
        <strain evidence="1">IAEA</strain>
    </source>
</reference>
<evidence type="ECO:0000313" key="2">
    <source>
        <dbReference type="Proteomes" id="UP000091820"/>
    </source>
</evidence>
<organism evidence="1 2">
    <name type="scientific">Glossina brevipalpis</name>
    <dbReference type="NCBI Taxonomy" id="37001"/>
    <lineage>
        <taxon>Eukaryota</taxon>
        <taxon>Metazoa</taxon>
        <taxon>Ecdysozoa</taxon>
        <taxon>Arthropoda</taxon>
        <taxon>Hexapoda</taxon>
        <taxon>Insecta</taxon>
        <taxon>Pterygota</taxon>
        <taxon>Neoptera</taxon>
        <taxon>Endopterygota</taxon>
        <taxon>Diptera</taxon>
        <taxon>Brachycera</taxon>
        <taxon>Muscomorpha</taxon>
        <taxon>Hippoboscoidea</taxon>
        <taxon>Glossinidae</taxon>
        <taxon>Glossina</taxon>
    </lineage>
</organism>
<keyword evidence="2" id="KW-1185">Reference proteome</keyword>
<reference evidence="2" key="1">
    <citation type="submission" date="2014-03" db="EMBL/GenBank/DDBJ databases">
        <authorList>
            <person name="Aksoy S."/>
            <person name="Warren W."/>
            <person name="Wilson R.K."/>
        </authorList>
    </citation>
    <scope>NUCLEOTIDE SEQUENCE [LARGE SCALE GENOMIC DNA]</scope>
    <source>
        <strain evidence="2">IAEA</strain>
    </source>
</reference>
<name>A0A1A9WW08_9MUSC</name>
<accession>A0A1A9WW08</accession>
<sequence>MKIILTEKTLKLLAIGGITMIYVNLDEEETDSKLKRESNFPTHGIPLNALPLSIYQKRKAYVHSQHSRIMSINVYSKYNEYKRLL</sequence>